<evidence type="ECO:0000313" key="2">
    <source>
        <dbReference type="Proteomes" id="UP001527882"/>
    </source>
</evidence>
<evidence type="ECO:0000313" key="1">
    <source>
        <dbReference type="EMBL" id="MCZ8516712.1"/>
    </source>
</evidence>
<comment type="caution">
    <text evidence="1">The sequence shown here is derived from an EMBL/GenBank/DDBJ whole genome shotgun (WGS) entry which is preliminary data.</text>
</comment>
<protein>
    <recommendedName>
        <fullName evidence="3">NadR/Ttd14 AAA domain-containing protein</fullName>
    </recommendedName>
</protein>
<dbReference type="EMBL" id="JAQAGZ010000026">
    <property type="protein sequence ID" value="MCZ8516712.1"/>
    <property type="molecule type" value="Genomic_DNA"/>
</dbReference>
<organism evidence="1 2">
    <name type="scientific">Paenibacillus gyeongsangnamensis</name>
    <dbReference type="NCBI Taxonomy" id="3388067"/>
    <lineage>
        <taxon>Bacteria</taxon>
        <taxon>Bacillati</taxon>
        <taxon>Bacillota</taxon>
        <taxon>Bacilli</taxon>
        <taxon>Bacillales</taxon>
        <taxon>Paenibacillaceae</taxon>
        <taxon>Paenibacillus</taxon>
    </lineage>
</organism>
<evidence type="ECO:0008006" key="3">
    <source>
        <dbReference type="Google" id="ProtNLM"/>
    </source>
</evidence>
<name>A0ABT4QIV6_9BACL</name>
<proteinExistence type="predicted"/>
<sequence>MIQGIIVEGLSTAGKTSVLSALKKVHSQTSNVERTMIAVSEHYSQILHQDHGTLRSLKQDEHINLLKLRDSGTIT</sequence>
<gene>
    <name evidence="1" type="ORF">O9H85_30940</name>
</gene>
<keyword evidence="2" id="KW-1185">Reference proteome</keyword>
<dbReference type="RefSeq" id="WP_269885246.1">
    <property type="nucleotide sequence ID" value="NZ_JAQAGZ010000026.1"/>
</dbReference>
<accession>A0ABT4QIV6</accession>
<reference evidence="1 2" key="1">
    <citation type="submission" date="2022-12" db="EMBL/GenBank/DDBJ databases">
        <title>Draft genome sequence of Paenibacillus sp. dW9.</title>
        <authorList>
            <person name="Choi E.-W."/>
            <person name="Kim D.-U."/>
        </authorList>
    </citation>
    <scope>NUCLEOTIDE SEQUENCE [LARGE SCALE GENOMIC DNA]</scope>
    <source>
        <strain evidence="2">dW9</strain>
    </source>
</reference>
<dbReference type="Proteomes" id="UP001527882">
    <property type="component" value="Unassembled WGS sequence"/>
</dbReference>